<evidence type="ECO:0000313" key="3">
    <source>
        <dbReference type="Proteomes" id="UP001217918"/>
    </source>
</evidence>
<feature type="region of interest" description="Disordered" evidence="1">
    <location>
        <begin position="387"/>
        <end position="438"/>
    </location>
</feature>
<accession>A0AAD9I3C6</accession>
<feature type="compositionally biased region" description="Polar residues" evidence="1">
    <location>
        <begin position="396"/>
        <end position="410"/>
    </location>
</feature>
<reference evidence="2" key="1">
    <citation type="journal article" date="2023" name="Mol. Plant Microbe Interact.">
        <title>Elucidating the Obligate Nature and Biological Capacity of an Invasive Fungal Corn Pathogen.</title>
        <authorList>
            <person name="MacCready J.S."/>
            <person name="Roggenkamp E.M."/>
            <person name="Gdanetz K."/>
            <person name="Chilvers M.I."/>
        </authorList>
    </citation>
    <scope>NUCLEOTIDE SEQUENCE</scope>
    <source>
        <strain evidence="2">PM02</strain>
    </source>
</reference>
<dbReference type="AlphaFoldDB" id="A0AAD9I3C6"/>
<dbReference type="EMBL" id="JAQQPM010000003">
    <property type="protein sequence ID" value="KAK2070198.1"/>
    <property type="molecule type" value="Genomic_DNA"/>
</dbReference>
<evidence type="ECO:0000313" key="2">
    <source>
        <dbReference type="EMBL" id="KAK2070198.1"/>
    </source>
</evidence>
<proteinExistence type="predicted"/>
<sequence length="438" mass="46231">MSDYKPSAQLTEAVAAAMMEELGSARLDSLPLEDRARDHAYREGTHNNRPGRAKQPNMMQHLSQPAANGGGGLASMWQAAVNSNVFDDIDAQAVRGLSDLGGGRVYVKQGVRKAQAMLKSTGTLQAPSGQGRFSANPATQALQAFPKAGAKGGFAPGQAGNTKAEIGNFFQGVVLAIGEAYIKSNDDLAALDDEAQRKAMKDFVAVFFQKSISPGRPEVAQAGAKTQKPQDVPNTTGMAANTRYSVEQLVSGPVVKNPDVLQPGAKSTVNANTETTGVSDKPGVFENVTKAQSTKTTAHANGNGLEESKLVDINHRATLTTKQARKDEGLLASKWATEEDSLVNEKNFTGPAYEFPANSNLWLLAELDPETGLDTKPEIPSNDVANFFLSGPPTQPESTLPTPSQTSSESGKIVLSGPMSSASSVTRGFKGLKASRWA</sequence>
<evidence type="ECO:0000256" key="1">
    <source>
        <dbReference type="SAM" id="MobiDB-lite"/>
    </source>
</evidence>
<name>A0AAD9I3C6_9PEZI</name>
<dbReference type="Proteomes" id="UP001217918">
    <property type="component" value="Unassembled WGS sequence"/>
</dbReference>
<protein>
    <submittedName>
        <fullName evidence="2">Uncharacterized protein</fullName>
    </submittedName>
</protein>
<keyword evidence="3" id="KW-1185">Reference proteome</keyword>
<organism evidence="2 3">
    <name type="scientific">Phyllachora maydis</name>
    <dbReference type="NCBI Taxonomy" id="1825666"/>
    <lineage>
        <taxon>Eukaryota</taxon>
        <taxon>Fungi</taxon>
        <taxon>Dikarya</taxon>
        <taxon>Ascomycota</taxon>
        <taxon>Pezizomycotina</taxon>
        <taxon>Sordariomycetes</taxon>
        <taxon>Sordariomycetidae</taxon>
        <taxon>Phyllachorales</taxon>
        <taxon>Phyllachoraceae</taxon>
        <taxon>Phyllachora</taxon>
    </lineage>
</organism>
<comment type="caution">
    <text evidence="2">The sequence shown here is derived from an EMBL/GenBank/DDBJ whole genome shotgun (WGS) entry which is preliminary data.</text>
</comment>
<gene>
    <name evidence="2" type="ORF">P8C59_004712</name>
</gene>